<dbReference type="AlphaFoldDB" id="A0A8H7ZEH3"/>
<gene>
    <name evidence="2" type="ORF">I9W82_002224</name>
</gene>
<dbReference type="Proteomes" id="UP000669133">
    <property type="component" value="Unassembled WGS sequence"/>
</dbReference>
<proteinExistence type="predicted"/>
<feature type="compositionally biased region" description="Basic and acidic residues" evidence="1">
    <location>
        <begin position="714"/>
        <end position="735"/>
    </location>
</feature>
<feature type="compositionally biased region" description="Basic and acidic residues" evidence="1">
    <location>
        <begin position="567"/>
        <end position="576"/>
    </location>
</feature>
<comment type="caution">
    <text evidence="2">The sequence shown here is derived from an EMBL/GenBank/DDBJ whole genome shotgun (WGS) entry which is preliminary data.</text>
</comment>
<sequence>MHLTIKRFMPIIIKRHSGENPQEVVERGVGEVPETNSSNDSTTEGKCRFKKFLAVMRFKKATTVQSATQTDLLPGDSVVAQEEKVLNVYGPNLILRFGLKEQNARDSLAQLYNVLGEQIEQLKKFIDVWNNQRTSLVKWKLKKYFCIAKLRKIMKVFKSMQKSISKSKTMEDLVATLVKLVQKHKKLVDEQEKHIKNKKWCLFFEKNEKLFPIYMEQVINNVYGQLFAQYECYQKLGQLFKIVVDRNPDLNQKTMKKLKIFTQLTKDIPFIKVDEKLEDERQGCVDSEAATPALLTEIDFLTIGDNLDVIVQANGNQEVNADTERVEGDVIDDADGGDEEVTARSIQISEQMEVLSNLDLLSFEADDDWPSYEEGDELPSFELGDDLPIPPPSPDPFDDDEDESTFEPDPTEEVIEVNIDGTLVANEPDVLNQAPEIQGQEEAVEQDKKDDQLDEKMSSHRNEEKSITQKENINPESGLKENVLDEPTEHIGATKVSTIKQGADTRESALQNIKSNYNPLSFGETTPNTFNNEKDTNPDVSCQNIAMMPQRVSRRDFRPDTATSCRGKSDSNDSHSLRGLKRLHINPIENTYNGNDDSVEQKLKIQGVFLEKEYGFYQEVAKLKGHIKPLIEEMNKLSQDNSNLKLQIDEYLKKFSADSWIDKSCLQTEEKFKCCVDVLTNQSSWFVKSIYCQSEYGNVISDAKINAFTSRMHSPMEERGTKSRSPKSQDEKKVVPTDGLGHYQNDDEEQQYEMWERMVAIIDEGAPSIIKRLESDIFNVDRIVKASRLINKLFKLIYERCKEWEKLRSSWCISKSRADRRRCEILDQLEEERQSFDDHKQILGQLRRQSLANVLR</sequence>
<evidence type="ECO:0000313" key="2">
    <source>
        <dbReference type="EMBL" id="KAG5420343.1"/>
    </source>
</evidence>
<feature type="compositionally biased region" description="Basic and acidic residues" evidence="1">
    <location>
        <begin position="445"/>
        <end position="468"/>
    </location>
</feature>
<dbReference type="OrthoDB" id="4028271at2759"/>
<evidence type="ECO:0000256" key="1">
    <source>
        <dbReference type="SAM" id="MobiDB-lite"/>
    </source>
</evidence>
<dbReference type="GeneID" id="93650853"/>
<feature type="compositionally biased region" description="Acidic residues" evidence="1">
    <location>
        <begin position="367"/>
        <end position="385"/>
    </location>
</feature>
<organism evidence="2 3">
    <name type="scientific">Candida metapsilosis</name>
    <dbReference type="NCBI Taxonomy" id="273372"/>
    <lineage>
        <taxon>Eukaryota</taxon>
        <taxon>Fungi</taxon>
        <taxon>Dikarya</taxon>
        <taxon>Ascomycota</taxon>
        <taxon>Saccharomycotina</taxon>
        <taxon>Pichiomycetes</taxon>
        <taxon>Debaryomycetaceae</taxon>
        <taxon>Candida/Lodderomyces clade</taxon>
        <taxon>Candida</taxon>
    </lineage>
</organism>
<feature type="region of interest" description="Disordered" evidence="1">
    <location>
        <begin position="555"/>
        <end position="579"/>
    </location>
</feature>
<name>A0A8H7ZEH3_9ASCO</name>
<feature type="region of interest" description="Disordered" evidence="1">
    <location>
        <begin position="711"/>
        <end position="742"/>
    </location>
</feature>
<dbReference type="EMBL" id="JAEOAQ010000002">
    <property type="protein sequence ID" value="KAG5420343.1"/>
    <property type="molecule type" value="Genomic_DNA"/>
</dbReference>
<evidence type="ECO:0000313" key="3">
    <source>
        <dbReference type="Proteomes" id="UP000669133"/>
    </source>
</evidence>
<accession>A0A8H7ZEH3</accession>
<dbReference type="RefSeq" id="XP_067549459.1">
    <property type="nucleotide sequence ID" value="XM_067691056.1"/>
</dbReference>
<reference evidence="2 3" key="1">
    <citation type="submission" date="2020-12" db="EMBL/GenBank/DDBJ databases">
        <title>Effect of drift, selection, and recombination on the evolution of hybrid genomes in Candida yeast pathogens.</title>
        <authorList>
            <person name="Mixao V."/>
            <person name="Ksiezopolska E."/>
            <person name="Saus E."/>
            <person name="Boekhout T."/>
            <person name="Gacser A."/>
            <person name="Gabaldon T."/>
        </authorList>
    </citation>
    <scope>NUCLEOTIDE SEQUENCE [LARGE SCALE GENOMIC DNA]</scope>
    <source>
        <strain evidence="2 3">BP57</strain>
    </source>
</reference>
<keyword evidence="3" id="KW-1185">Reference proteome</keyword>
<feature type="region of interest" description="Disordered" evidence="1">
    <location>
        <begin position="435"/>
        <end position="471"/>
    </location>
</feature>
<feature type="compositionally biased region" description="Acidic residues" evidence="1">
    <location>
        <begin position="396"/>
        <end position="412"/>
    </location>
</feature>
<feature type="region of interest" description="Disordered" evidence="1">
    <location>
        <begin position="367"/>
        <end position="412"/>
    </location>
</feature>
<feature type="region of interest" description="Disordered" evidence="1">
    <location>
        <begin position="517"/>
        <end position="539"/>
    </location>
</feature>
<feature type="compositionally biased region" description="Polar residues" evidence="1">
    <location>
        <begin position="517"/>
        <end position="531"/>
    </location>
</feature>
<protein>
    <submittedName>
        <fullName evidence="2">Uncharacterized protein</fullName>
    </submittedName>
</protein>